<keyword evidence="5" id="KW-0560">Oxidoreductase</keyword>
<keyword evidence="2" id="KW-0285">Flavoprotein</keyword>
<gene>
    <name evidence="7" type="ORF">PDIGIT_LOCUS11102</name>
</gene>
<dbReference type="GO" id="GO:0004499">
    <property type="term" value="F:N,N-dimethylaniline monooxygenase activity"/>
    <property type="evidence" value="ECO:0007669"/>
    <property type="project" value="InterPro"/>
</dbReference>
<dbReference type="FunFam" id="3.50.50.60:FF:000228">
    <property type="entry name" value="FAD-containing monooxygenase EthA"/>
    <property type="match status" value="1"/>
</dbReference>
<evidence type="ECO:0000256" key="3">
    <source>
        <dbReference type="ARBA" id="ARBA00022827"/>
    </source>
</evidence>
<dbReference type="SUPFAM" id="SSF51905">
    <property type="entry name" value="FAD/NAD(P)-binding domain"/>
    <property type="match status" value="2"/>
</dbReference>
<reference evidence="7" key="1">
    <citation type="submission" date="2023-01" db="EMBL/GenBank/DDBJ databases">
        <authorList>
            <person name="Van Ghelder C."/>
            <person name="Rancurel C."/>
        </authorList>
    </citation>
    <scope>NUCLEOTIDE SEQUENCE</scope>
    <source>
        <strain evidence="7">CNCM I-4278</strain>
    </source>
</reference>
<dbReference type="InterPro" id="IPR051820">
    <property type="entry name" value="FAD-binding_MO"/>
</dbReference>
<sequence>MAPDAQSQICDIAIIGAGISGINAAYRIQENLPNSTYLIFEGRELLGGTWTLFKYPGIRSDSDLYTFGFPFNPWTKPNPIATGESIVEYLHETVEKYDIDRKIRFKHRVNSMDWSSDQQRWRLDIDHNGVQKTFWAKFVIMGTGYYDYNKAREVNIPGLQNFHGQTFHPQFWPEEVDYTDKKIVVIGSGATAITLLPALVENGASKVTMLQRSPSYVMSLPQPKPSDPPQWHQRFFPEWVSLKILRFQSLVITTVLVTMSGLFPKFVANMLRKLAKSELPPDFNMDPHFYPSYNPFEQRLCFCPDADFFRCFSTGRADIVTDTIDEVTETGIQLASKRTLDADIIVTATGLRLEILGKIKISVDKEAFHVPDHFVWRNCMISSLPNFSFLVGYTDNSWTLGSDASVRLVCRVIKKMEESGSSSTTPVITKKEMVGPKSPPLYLQSTYFKGSEKIFPMCVGNGVWKKRRGYWTDWMAAGWGSVTKGLEYTKAGN</sequence>
<dbReference type="Pfam" id="PF00743">
    <property type="entry name" value="FMO-like"/>
    <property type="match status" value="1"/>
</dbReference>
<dbReference type="Gene3D" id="3.50.50.60">
    <property type="entry name" value="FAD/NAD(P)-binding domain"/>
    <property type="match status" value="1"/>
</dbReference>
<dbReference type="GO" id="GO:0050661">
    <property type="term" value="F:NADP binding"/>
    <property type="evidence" value="ECO:0007669"/>
    <property type="project" value="InterPro"/>
</dbReference>
<keyword evidence="6" id="KW-0503">Monooxygenase</keyword>
<evidence type="ECO:0000256" key="6">
    <source>
        <dbReference type="ARBA" id="ARBA00023033"/>
    </source>
</evidence>
<evidence type="ECO:0000313" key="8">
    <source>
        <dbReference type="Proteomes" id="UP001152607"/>
    </source>
</evidence>
<organism evidence="7 8">
    <name type="scientific">Periconia digitata</name>
    <dbReference type="NCBI Taxonomy" id="1303443"/>
    <lineage>
        <taxon>Eukaryota</taxon>
        <taxon>Fungi</taxon>
        <taxon>Dikarya</taxon>
        <taxon>Ascomycota</taxon>
        <taxon>Pezizomycotina</taxon>
        <taxon>Dothideomycetes</taxon>
        <taxon>Pleosporomycetidae</taxon>
        <taxon>Pleosporales</taxon>
        <taxon>Massarineae</taxon>
        <taxon>Periconiaceae</taxon>
        <taxon>Periconia</taxon>
    </lineage>
</organism>
<dbReference type="InterPro" id="IPR036188">
    <property type="entry name" value="FAD/NAD-bd_sf"/>
</dbReference>
<keyword evidence="4" id="KW-0521">NADP</keyword>
<comment type="cofactor">
    <cofactor evidence="1">
        <name>FAD</name>
        <dbReference type="ChEBI" id="CHEBI:57692"/>
    </cofactor>
</comment>
<comment type="caution">
    <text evidence="7">The sequence shown here is derived from an EMBL/GenBank/DDBJ whole genome shotgun (WGS) entry which is preliminary data.</text>
</comment>
<dbReference type="InterPro" id="IPR020946">
    <property type="entry name" value="Flavin_mOase-like"/>
</dbReference>
<dbReference type="AlphaFoldDB" id="A0A9W4UNN0"/>
<dbReference type="GO" id="GO:0050660">
    <property type="term" value="F:flavin adenine dinucleotide binding"/>
    <property type="evidence" value="ECO:0007669"/>
    <property type="project" value="InterPro"/>
</dbReference>
<dbReference type="PANTHER" id="PTHR43872:SF1">
    <property type="entry name" value="MONOOXYGENASE, PUTATIVE (AFU_ORTHOLOGUE AFUA_8G02570)-RELATED"/>
    <property type="match status" value="1"/>
</dbReference>
<name>A0A9W4UNN0_9PLEO</name>
<evidence type="ECO:0000256" key="2">
    <source>
        <dbReference type="ARBA" id="ARBA00022630"/>
    </source>
</evidence>
<evidence type="ECO:0000313" key="7">
    <source>
        <dbReference type="EMBL" id="CAI6337982.1"/>
    </source>
</evidence>
<evidence type="ECO:0000256" key="4">
    <source>
        <dbReference type="ARBA" id="ARBA00022857"/>
    </source>
</evidence>
<dbReference type="PANTHER" id="PTHR43872">
    <property type="entry name" value="MONOOXYGENASE, PUTATIVE (AFU_ORTHOLOGUE AFUA_8G02570)-RELATED"/>
    <property type="match status" value="1"/>
</dbReference>
<protein>
    <recommendedName>
        <fullName evidence="9">Flavin-containing monooxygenase</fullName>
    </recommendedName>
</protein>
<accession>A0A9W4UNN0</accession>
<dbReference type="EMBL" id="CAOQHR010000008">
    <property type="protein sequence ID" value="CAI6337982.1"/>
    <property type="molecule type" value="Genomic_DNA"/>
</dbReference>
<evidence type="ECO:0008006" key="9">
    <source>
        <dbReference type="Google" id="ProtNLM"/>
    </source>
</evidence>
<keyword evidence="3" id="KW-0274">FAD</keyword>
<proteinExistence type="predicted"/>
<evidence type="ECO:0000256" key="1">
    <source>
        <dbReference type="ARBA" id="ARBA00001974"/>
    </source>
</evidence>
<evidence type="ECO:0000256" key="5">
    <source>
        <dbReference type="ARBA" id="ARBA00023002"/>
    </source>
</evidence>
<dbReference type="OrthoDB" id="66881at2759"/>
<keyword evidence="8" id="KW-1185">Reference proteome</keyword>
<dbReference type="Proteomes" id="UP001152607">
    <property type="component" value="Unassembled WGS sequence"/>
</dbReference>